<evidence type="ECO:0000313" key="1">
    <source>
        <dbReference type="EMBL" id="CAD8122995.1"/>
    </source>
</evidence>
<sequence>MIIQNQRMLEQVIIYLQHQRFYQHNLVIDDFEDNSSAFQESSLIIIFSNFQINNFIVSIKNIKVQENKLLNMLQNFLFKLHSHQITIQNTQFLNLQNLAMFYLIEINQIIFDCVVFENSQQKYKVPISQLCTEQTRFRNQLLYVLGFQQSSMSNIKIANLFSINYSLMDLNYSLQFILDLIGQIILVNVQFIGNIILQNKQITSSLVTIESKYNLNIKLFRFLRYQNSQIILLSECLNQFDQSFITITSYLIEISNLIYMNSNLLSQTLWQQYYDFQLDDQYYQQEINSIIHQGISYCSFNFSLYGKCFLRNCAAKSFIFQIQTQGSGKIKISNANIDSVYTNLKDSENSGSIYIDSSSSLLNVELNKILFCYLILKQKLHFLNEYMLAKFSSQIMKQSQVSINNLSIYSIEELWIYFFSMIGQITLLELENLYREDNVMIFLKIVKFKYKIQRLKEQLFLLFQNFKAFQNQNFLIVSQPQFKNYIHLISYKQPYPKKQNQQFLLKNQRQFRVKHINKKWIEFLIYQI</sequence>
<dbReference type="PANTHER" id="PTHR11319">
    <property type="entry name" value="G PROTEIN-COUPLED RECEPTOR-RELATED"/>
    <property type="match status" value="1"/>
</dbReference>
<comment type="caution">
    <text evidence="1">The sequence shown here is derived from an EMBL/GenBank/DDBJ whole genome shotgun (WGS) entry which is preliminary data.</text>
</comment>
<dbReference type="PANTHER" id="PTHR11319:SF35">
    <property type="entry name" value="OUTER MEMBRANE PROTEIN PMPC-RELATED"/>
    <property type="match status" value="1"/>
</dbReference>
<accession>A0A8S1R6B0</accession>
<keyword evidence="2" id="KW-1185">Reference proteome</keyword>
<dbReference type="OrthoDB" id="10624952at2759"/>
<reference evidence="1" key="1">
    <citation type="submission" date="2021-01" db="EMBL/GenBank/DDBJ databases">
        <authorList>
            <consortium name="Genoscope - CEA"/>
            <person name="William W."/>
        </authorList>
    </citation>
    <scope>NUCLEOTIDE SEQUENCE</scope>
</reference>
<dbReference type="AlphaFoldDB" id="A0A8S1R6B0"/>
<name>A0A8S1R6B0_9CILI</name>
<proteinExistence type="predicted"/>
<dbReference type="EMBL" id="CAJJDN010000142">
    <property type="protein sequence ID" value="CAD8122995.1"/>
    <property type="molecule type" value="Genomic_DNA"/>
</dbReference>
<dbReference type="Proteomes" id="UP000692954">
    <property type="component" value="Unassembled WGS sequence"/>
</dbReference>
<evidence type="ECO:0000313" key="2">
    <source>
        <dbReference type="Proteomes" id="UP000692954"/>
    </source>
</evidence>
<gene>
    <name evidence="1" type="ORF">PSON_ATCC_30995.1.T1420004</name>
</gene>
<organism evidence="1 2">
    <name type="scientific">Paramecium sonneborni</name>
    <dbReference type="NCBI Taxonomy" id="65129"/>
    <lineage>
        <taxon>Eukaryota</taxon>
        <taxon>Sar</taxon>
        <taxon>Alveolata</taxon>
        <taxon>Ciliophora</taxon>
        <taxon>Intramacronucleata</taxon>
        <taxon>Oligohymenophorea</taxon>
        <taxon>Peniculida</taxon>
        <taxon>Parameciidae</taxon>
        <taxon>Paramecium</taxon>
    </lineage>
</organism>
<protein>
    <submittedName>
        <fullName evidence="1">Uncharacterized protein</fullName>
    </submittedName>
</protein>